<evidence type="ECO:0000256" key="2">
    <source>
        <dbReference type="ARBA" id="ARBA00004978"/>
    </source>
</evidence>
<feature type="domain" description="N-acetyltransferase" evidence="10">
    <location>
        <begin position="15"/>
        <end position="166"/>
    </location>
</feature>
<keyword evidence="7 9" id="KW-0012">Acyltransferase</keyword>
<proteinExistence type="inferred from homology"/>
<reference evidence="12" key="1">
    <citation type="journal article" date="2019" name="Int. J. Syst. Evol. Microbiol.">
        <title>The Global Catalogue of Microorganisms (GCM) 10K type strain sequencing project: providing services to taxonomists for standard genome sequencing and annotation.</title>
        <authorList>
            <consortium name="The Broad Institute Genomics Platform"/>
            <consortium name="The Broad Institute Genome Sequencing Center for Infectious Disease"/>
            <person name="Wu L."/>
            <person name="Ma J."/>
        </authorList>
    </citation>
    <scope>NUCLEOTIDE SEQUENCE [LARGE SCALE GENOMIC DNA]</scope>
    <source>
        <strain evidence="12">KACC 14058</strain>
    </source>
</reference>
<organism evidence="11 12">
    <name type="scientific">Gracilibacillus marinus</name>
    <dbReference type="NCBI Taxonomy" id="630535"/>
    <lineage>
        <taxon>Bacteria</taxon>
        <taxon>Bacillati</taxon>
        <taxon>Bacillota</taxon>
        <taxon>Bacilli</taxon>
        <taxon>Bacillales</taxon>
        <taxon>Bacillaceae</taxon>
        <taxon>Gracilibacillus</taxon>
    </lineage>
</organism>
<dbReference type="PANTHER" id="PTHR43072:SF23">
    <property type="entry name" value="UPF0039 PROTEIN C11D3.02C"/>
    <property type="match status" value="1"/>
</dbReference>
<dbReference type="Proteomes" id="UP001595880">
    <property type="component" value="Unassembled WGS sequence"/>
</dbReference>
<evidence type="ECO:0000313" key="12">
    <source>
        <dbReference type="Proteomes" id="UP001595880"/>
    </source>
</evidence>
<keyword evidence="6 9" id="KW-0808">Transferase</keyword>
<dbReference type="SUPFAM" id="SSF55729">
    <property type="entry name" value="Acyl-CoA N-acyltransferases (Nat)"/>
    <property type="match status" value="1"/>
</dbReference>
<evidence type="ECO:0000256" key="7">
    <source>
        <dbReference type="ARBA" id="ARBA00023315"/>
    </source>
</evidence>
<evidence type="ECO:0000256" key="3">
    <source>
        <dbReference type="ARBA" id="ARBA00010712"/>
    </source>
</evidence>
<protein>
    <recommendedName>
        <fullName evidence="5 9">L-2,4-diaminobutyric acid acetyltransferase</fullName>
        <shortName evidence="9">DABA acetyltransferase</shortName>
        <ecNumber evidence="4 9">2.3.1.178</ecNumber>
    </recommendedName>
</protein>
<dbReference type="PANTHER" id="PTHR43072">
    <property type="entry name" value="N-ACETYLTRANSFERASE"/>
    <property type="match status" value="1"/>
</dbReference>
<keyword evidence="12" id="KW-1185">Reference proteome</keyword>
<evidence type="ECO:0000256" key="1">
    <source>
        <dbReference type="ARBA" id="ARBA00003741"/>
    </source>
</evidence>
<dbReference type="GO" id="GO:0033816">
    <property type="term" value="F:diaminobutyrate acetyltransferase activity"/>
    <property type="evidence" value="ECO:0007669"/>
    <property type="project" value="UniProtKB-EC"/>
</dbReference>
<dbReference type="NCBIfam" id="TIGR02406">
    <property type="entry name" value="ectoine_EctA"/>
    <property type="match status" value="1"/>
</dbReference>
<dbReference type="InterPro" id="IPR016181">
    <property type="entry name" value="Acyl_CoA_acyltransferase"/>
</dbReference>
<evidence type="ECO:0000256" key="9">
    <source>
        <dbReference type="RuleBase" id="RU365045"/>
    </source>
</evidence>
<evidence type="ECO:0000256" key="5">
    <source>
        <dbReference type="ARBA" id="ARBA00017935"/>
    </source>
</evidence>
<gene>
    <name evidence="9 11" type="primary">ectA</name>
    <name evidence="11" type="ORF">ACFOZ1_09780</name>
</gene>
<comment type="function">
    <text evidence="1 9">Catalyzes the acetylation of L-2,4-diaminobutyrate (DABA) to gamma-N-acetyl-alpha,gamma-diaminobutyric acid (ADABA) with acetyl coenzyme A.</text>
</comment>
<dbReference type="InterPro" id="IPR000182">
    <property type="entry name" value="GNAT_dom"/>
</dbReference>
<dbReference type="CDD" id="cd04301">
    <property type="entry name" value="NAT_SF"/>
    <property type="match status" value="1"/>
</dbReference>
<dbReference type="EC" id="2.3.1.178" evidence="4 9"/>
<evidence type="ECO:0000259" key="10">
    <source>
        <dbReference type="PROSITE" id="PS51186"/>
    </source>
</evidence>
<comment type="similarity">
    <text evidence="3 9">Belongs to the acetyltransferase family. EctA subfamily.</text>
</comment>
<comment type="caution">
    <text evidence="11">The sequence shown here is derived from an EMBL/GenBank/DDBJ whole genome shotgun (WGS) entry which is preliminary data.</text>
</comment>
<dbReference type="RefSeq" id="WP_390198860.1">
    <property type="nucleotide sequence ID" value="NZ_JBHSDV010000002.1"/>
</dbReference>
<evidence type="ECO:0000256" key="6">
    <source>
        <dbReference type="ARBA" id="ARBA00022679"/>
    </source>
</evidence>
<sequence length="172" mass="19523">MINTNNNKKAVSLDVEYKHPTKEDGAAMWELVTQSTLDTNSSYKYILMSEYFDETCVVAKQNNKVVGFITAFIPPKKQDTIFIWQVGVDASQRGKGIASQMLHFLMQSDACENIKYVEATITPTNRASQSLFERLAREYNTNIHSSSFFTKELFPGPDHEEELKFVVGPIVK</sequence>
<dbReference type="Gene3D" id="3.40.630.30">
    <property type="match status" value="1"/>
</dbReference>
<evidence type="ECO:0000256" key="4">
    <source>
        <dbReference type="ARBA" id="ARBA00012355"/>
    </source>
</evidence>
<dbReference type="EMBL" id="JBHSDV010000002">
    <property type="protein sequence ID" value="MFC4388096.1"/>
    <property type="molecule type" value="Genomic_DNA"/>
</dbReference>
<dbReference type="InterPro" id="IPR012772">
    <property type="entry name" value="Ectoine_EctA"/>
</dbReference>
<dbReference type="PROSITE" id="PS51186">
    <property type="entry name" value="GNAT"/>
    <property type="match status" value="1"/>
</dbReference>
<comment type="pathway">
    <text evidence="2 9">Amine and polyamine biosynthesis; ectoine biosynthesis; L-ectoine from L-aspartate 4-semialdehyde: step 2/3.</text>
</comment>
<comment type="catalytic activity">
    <reaction evidence="8 9">
        <text>L-2,4-diaminobutanoate + acetyl-CoA = (2S)-4-acetamido-2-aminobutanoate + CoA + H(+)</text>
        <dbReference type="Rhea" id="RHEA:16901"/>
        <dbReference type="ChEBI" id="CHEBI:15378"/>
        <dbReference type="ChEBI" id="CHEBI:57287"/>
        <dbReference type="ChEBI" id="CHEBI:57288"/>
        <dbReference type="ChEBI" id="CHEBI:58761"/>
        <dbReference type="ChEBI" id="CHEBI:58929"/>
        <dbReference type="EC" id="2.3.1.178"/>
    </reaction>
</comment>
<evidence type="ECO:0000313" key="11">
    <source>
        <dbReference type="EMBL" id="MFC4388096.1"/>
    </source>
</evidence>
<name>A0ABV8VWT2_9BACI</name>
<evidence type="ECO:0000256" key="8">
    <source>
        <dbReference type="ARBA" id="ARBA00048924"/>
    </source>
</evidence>
<dbReference type="Pfam" id="PF00583">
    <property type="entry name" value="Acetyltransf_1"/>
    <property type="match status" value="1"/>
</dbReference>
<accession>A0ABV8VWT2</accession>